<dbReference type="Proteomes" id="UP000694891">
    <property type="component" value="Unplaced"/>
</dbReference>
<evidence type="ECO:0000313" key="5">
    <source>
        <dbReference type="RefSeq" id="XP_008289572.1"/>
    </source>
</evidence>
<dbReference type="SMART" id="SM00034">
    <property type="entry name" value="CLECT"/>
    <property type="match status" value="1"/>
</dbReference>
<accession>A0A3B5BF40</accession>
<dbReference type="AlphaFoldDB" id="A0A3B5BF40"/>
<gene>
    <name evidence="5" type="primary">LOC103364285</name>
</gene>
<evidence type="ECO:0000313" key="3">
    <source>
        <dbReference type="Ensembl" id="ENSSPAP00000028969.1"/>
    </source>
</evidence>
<sequence>MSSNIYEEPNLNTIATYSKVVQKDGEERLDRMVDIYESADAFTDHRVDASTRDTGVRTQSLPAAQRNPFRFATLILALLCVLLLLGMIFVFQLYLSAVLRTDQVIKEAERKASRECHSGDEEGQTEDDASGWKKYQCHCYYTSTEVKTWAESKKDCERRGADLVIINNQEKQTFVSDLNRRGDSWIGLKSEGLKDWSFQWSWVDGATLTFTNWKKGVSLIPVNDTQVYIDLQGKWNHASSGAKHWICERLIN</sequence>
<name>A0A3B5BF40_9TELE</name>
<keyword evidence="1" id="KW-1133">Transmembrane helix</keyword>
<feature type="transmembrane region" description="Helical" evidence="1">
    <location>
        <begin position="71"/>
        <end position="95"/>
    </location>
</feature>
<keyword evidence="4" id="KW-1185">Reference proteome</keyword>
<dbReference type="SUPFAM" id="SSF56436">
    <property type="entry name" value="C-type lectin-like"/>
    <property type="match status" value="1"/>
</dbReference>
<organism evidence="3">
    <name type="scientific">Stegastes partitus</name>
    <name type="common">bicolor damselfish</name>
    <dbReference type="NCBI Taxonomy" id="144197"/>
    <lineage>
        <taxon>Eukaryota</taxon>
        <taxon>Metazoa</taxon>
        <taxon>Chordata</taxon>
        <taxon>Craniata</taxon>
        <taxon>Vertebrata</taxon>
        <taxon>Euteleostomi</taxon>
        <taxon>Actinopterygii</taxon>
        <taxon>Neopterygii</taxon>
        <taxon>Teleostei</taxon>
        <taxon>Neoteleostei</taxon>
        <taxon>Acanthomorphata</taxon>
        <taxon>Ovalentaria</taxon>
        <taxon>Pomacentridae</taxon>
        <taxon>Stegastes</taxon>
    </lineage>
</organism>
<evidence type="ECO:0000256" key="1">
    <source>
        <dbReference type="SAM" id="Phobius"/>
    </source>
</evidence>
<dbReference type="RefSeq" id="XP_008289572.1">
    <property type="nucleotide sequence ID" value="XM_008291350.1"/>
</dbReference>
<keyword evidence="1" id="KW-0472">Membrane</keyword>
<evidence type="ECO:0000313" key="4">
    <source>
        <dbReference type="Proteomes" id="UP000694891"/>
    </source>
</evidence>
<dbReference type="PANTHER" id="PTHR22803">
    <property type="entry name" value="MANNOSE, PHOSPHOLIPASE, LECTIN RECEPTOR RELATED"/>
    <property type="match status" value="1"/>
</dbReference>
<dbReference type="Pfam" id="PF00059">
    <property type="entry name" value="Lectin_C"/>
    <property type="match status" value="1"/>
</dbReference>
<protein>
    <submittedName>
        <fullName evidence="3 5">CD209 antigen-like protein E</fullName>
    </submittedName>
</protein>
<dbReference type="PROSITE" id="PS50041">
    <property type="entry name" value="C_TYPE_LECTIN_2"/>
    <property type="match status" value="1"/>
</dbReference>
<evidence type="ECO:0000259" key="2">
    <source>
        <dbReference type="PROSITE" id="PS50041"/>
    </source>
</evidence>
<dbReference type="InterPro" id="IPR050111">
    <property type="entry name" value="C-type_lectin/snaclec_domain"/>
</dbReference>
<proteinExistence type="predicted"/>
<dbReference type="InterPro" id="IPR016186">
    <property type="entry name" value="C-type_lectin-like/link_sf"/>
</dbReference>
<keyword evidence="1" id="KW-0812">Transmembrane</keyword>
<feature type="domain" description="C-type lectin" evidence="2">
    <location>
        <begin position="135"/>
        <end position="236"/>
    </location>
</feature>
<dbReference type="GeneTree" id="ENSGT00940000167252"/>
<dbReference type="Gene3D" id="3.10.100.10">
    <property type="entry name" value="Mannose-Binding Protein A, subunit A"/>
    <property type="match status" value="1"/>
</dbReference>
<dbReference type="GeneID" id="103364285"/>
<dbReference type="STRING" id="144197.ENSSPAP00000028969"/>
<reference evidence="5" key="2">
    <citation type="submission" date="2025-04" db="UniProtKB">
        <authorList>
            <consortium name="RefSeq"/>
        </authorList>
    </citation>
    <scope>IDENTIFICATION</scope>
</reference>
<dbReference type="InterPro" id="IPR016187">
    <property type="entry name" value="CTDL_fold"/>
</dbReference>
<dbReference type="Ensembl" id="ENSSPAT00000029436.1">
    <property type="protein sequence ID" value="ENSSPAP00000028969.1"/>
    <property type="gene ID" value="ENSSPAG00000021802.1"/>
</dbReference>
<reference evidence="3" key="1">
    <citation type="submission" date="2023-09" db="UniProtKB">
        <authorList>
            <consortium name="Ensembl"/>
        </authorList>
    </citation>
    <scope>IDENTIFICATION</scope>
</reference>
<dbReference type="InterPro" id="IPR001304">
    <property type="entry name" value="C-type_lectin-like"/>
</dbReference>
<dbReference type="OrthoDB" id="8935730at2759"/>